<dbReference type="STRING" id="42156.A0A3P6T516"/>
<evidence type="ECO:0000256" key="9">
    <source>
        <dbReference type="ARBA" id="ARBA00023010"/>
    </source>
</evidence>
<keyword evidence="5 13" id="KW-0812">Transmembrane</keyword>
<evidence type="ECO:0008006" key="16">
    <source>
        <dbReference type="Google" id="ProtNLM"/>
    </source>
</evidence>
<evidence type="ECO:0000313" key="15">
    <source>
        <dbReference type="Proteomes" id="UP000277928"/>
    </source>
</evidence>
<dbReference type="OMA" id="ILKAIIC"/>
<feature type="transmembrane region" description="Helical" evidence="13">
    <location>
        <begin position="217"/>
        <end position="238"/>
    </location>
</feature>
<evidence type="ECO:0000256" key="6">
    <source>
        <dbReference type="ARBA" id="ARBA00022816"/>
    </source>
</evidence>
<evidence type="ECO:0000256" key="1">
    <source>
        <dbReference type="ARBA" id="ARBA00004232"/>
    </source>
</evidence>
<evidence type="ECO:0000256" key="7">
    <source>
        <dbReference type="ARBA" id="ARBA00022927"/>
    </source>
</evidence>
<evidence type="ECO:0000256" key="4">
    <source>
        <dbReference type="ARBA" id="ARBA00022448"/>
    </source>
</evidence>
<keyword evidence="9" id="KW-0811">Translocation</keyword>
<evidence type="ECO:0000256" key="11">
    <source>
        <dbReference type="ARBA" id="ARBA00023136"/>
    </source>
</evidence>
<keyword evidence="15" id="KW-1185">Reference proteome</keyword>
<evidence type="ECO:0000256" key="5">
    <source>
        <dbReference type="ARBA" id="ARBA00022692"/>
    </source>
</evidence>
<dbReference type="Pfam" id="PF09531">
    <property type="entry name" value="Ndc1_Nup"/>
    <property type="match status" value="1"/>
</dbReference>
<dbReference type="GO" id="GO:0030674">
    <property type="term" value="F:protein-macromolecule adaptor activity"/>
    <property type="evidence" value="ECO:0007669"/>
    <property type="project" value="TreeGrafter"/>
</dbReference>
<dbReference type="GO" id="GO:0015031">
    <property type="term" value="P:protein transport"/>
    <property type="evidence" value="ECO:0007669"/>
    <property type="project" value="UniProtKB-KW"/>
</dbReference>
<dbReference type="GO" id="GO:0051028">
    <property type="term" value="P:mRNA transport"/>
    <property type="evidence" value="ECO:0007669"/>
    <property type="project" value="UniProtKB-KW"/>
</dbReference>
<evidence type="ECO:0000256" key="8">
    <source>
        <dbReference type="ARBA" id="ARBA00022989"/>
    </source>
</evidence>
<keyword evidence="11 13" id="KW-0472">Membrane</keyword>
<organism evidence="14 15">
    <name type="scientific">Litomosoides sigmodontis</name>
    <name type="common">Filarial nematode worm</name>
    <dbReference type="NCBI Taxonomy" id="42156"/>
    <lineage>
        <taxon>Eukaryota</taxon>
        <taxon>Metazoa</taxon>
        <taxon>Ecdysozoa</taxon>
        <taxon>Nematoda</taxon>
        <taxon>Chromadorea</taxon>
        <taxon>Rhabditida</taxon>
        <taxon>Spirurina</taxon>
        <taxon>Spiruromorpha</taxon>
        <taxon>Filarioidea</taxon>
        <taxon>Onchocercidae</taxon>
        <taxon>Litomosoides</taxon>
    </lineage>
</organism>
<dbReference type="GO" id="GO:0006999">
    <property type="term" value="P:nuclear pore organization"/>
    <property type="evidence" value="ECO:0007669"/>
    <property type="project" value="TreeGrafter"/>
</dbReference>
<reference evidence="14 15" key="1">
    <citation type="submission" date="2018-08" db="EMBL/GenBank/DDBJ databases">
        <authorList>
            <person name="Laetsch R D."/>
            <person name="Stevens L."/>
            <person name="Kumar S."/>
            <person name="Blaxter L. M."/>
        </authorList>
    </citation>
    <scope>NUCLEOTIDE SEQUENCE [LARGE SCALE GENOMIC DNA]</scope>
</reference>
<feature type="transmembrane region" description="Helical" evidence="13">
    <location>
        <begin position="93"/>
        <end position="116"/>
    </location>
</feature>
<keyword evidence="8 13" id="KW-1133">Transmembrane helix</keyword>
<comment type="subcellular location">
    <subcellularLocation>
        <location evidence="1">Nucleus membrane</location>
        <topology evidence="1">Multi-pass membrane protein</topology>
    </subcellularLocation>
    <subcellularLocation>
        <location evidence="2">Nucleus</location>
        <location evidence="2">Nuclear pore complex</location>
    </subcellularLocation>
</comment>
<evidence type="ECO:0000256" key="10">
    <source>
        <dbReference type="ARBA" id="ARBA00023132"/>
    </source>
</evidence>
<dbReference type="OrthoDB" id="67850at2759"/>
<keyword evidence="10" id="KW-0906">Nuclear pore complex</keyword>
<evidence type="ECO:0000256" key="12">
    <source>
        <dbReference type="ARBA" id="ARBA00023242"/>
    </source>
</evidence>
<feature type="transmembrane region" description="Helical" evidence="13">
    <location>
        <begin position="161"/>
        <end position="179"/>
    </location>
</feature>
<feature type="transmembrane region" description="Helical" evidence="13">
    <location>
        <begin position="128"/>
        <end position="149"/>
    </location>
</feature>
<dbReference type="EMBL" id="UYRX01000220">
    <property type="protein sequence ID" value="VDK77803.1"/>
    <property type="molecule type" value="Genomic_DNA"/>
</dbReference>
<keyword evidence="6" id="KW-0509">mRNA transport</keyword>
<keyword evidence="4" id="KW-0813">Transport</keyword>
<dbReference type="PANTHER" id="PTHR13269">
    <property type="entry name" value="NUCLEOPORIN NDC1"/>
    <property type="match status" value="1"/>
</dbReference>
<evidence type="ECO:0000256" key="2">
    <source>
        <dbReference type="ARBA" id="ARBA00004567"/>
    </source>
</evidence>
<sequence>MILERLYDFHPSSPTLLPPTVDNQKQQQLSSSHVQLPEHLHQRPQMLSESISQWFQHVMFLRILKAIICFGLYCIPSYFVAACALQISLLHPIQAVLALFAIFGAVHASLLAFFVLRFDSEDRLSCKSLRAWLIYFGSLNTALSQIVWLSIGSNAPEVTRFFIYFLVVAQAVIAFHEVFRRNHRLVFPVVEMRPYMQFNFVLIPAAKSILDAKISQILKWTAFFVVACGLPLFGLSLFRNLFSVSLYFSTSVLLMVHFFLHHVAVGLIKVFVLQSYEFRMPPPHAVLNPTPEEQRTLMDALEANGVIKVFAFWDLRSLSAACYRRRQIIFSLSQPGGHPRNWNAIRLSCLRHIQRLNLQFENENDRVRSETFASITAPLLQSSDSNRPAILGQIAWQKDGLRQRFPGRNFRKVSKESWDANFANRLSSLLEKFFAHVNHHFVTLFDVYIGILAIESVSALICVSLNEDRFGVVQRDLHQIVSALLQFCNNLERYMRSVKTDKEWQNVTCEPLLTSITTALNRIRLTFPEGSISKLLSAQEASYFEKLTSFD</sequence>
<feature type="transmembrane region" description="Helical" evidence="13">
    <location>
        <begin position="244"/>
        <end position="272"/>
    </location>
</feature>
<evidence type="ECO:0000256" key="3">
    <source>
        <dbReference type="ARBA" id="ARBA00005760"/>
    </source>
</evidence>
<evidence type="ECO:0000256" key="13">
    <source>
        <dbReference type="SAM" id="Phobius"/>
    </source>
</evidence>
<protein>
    <recommendedName>
        <fullName evidence="16">Nucleoporin NDC1</fullName>
    </recommendedName>
</protein>
<dbReference type="InterPro" id="IPR019049">
    <property type="entry name" value="Nucleoporin_prot_Ndc1/Nup"/>
</dbReference>
<keyword evidence="12" id="KW-0539">Nucleus</keyword>
<accession>A0A3P6T516</accession>
<feature type="transmembrane region" description="Helical" evidence="13">
    <location>
        <begin position="63"/>
        <end position="87"/>
    </location>
</feature>
<proteinExistence type="inferred from homology"/>
<dbReference type="Proteomes" id="UP000277928">
    <property type="component" value="Unassembled WGS sequence"/>
</dbReference>
<dbReference type="GO" id="GO:0031965">
    <property type="term" value="C:nuclear membrane"/>
    <property type="evidence" value="ECO:0007669"/>
    <property type="project" value="UniProtKB-SubCell"/>
</dbReference>
<dbReference type="PANTHER" id="PTHR13269:SF6">
    <property type="entry name" value="NUCLEOPORIN NDC1"/>
    <property type="match status" value="1"/>
</dbReference>
<dbReference type="AlphaFoldDB" id="A0A3P6T516"/>
<keyword evidence="7" id="KW-0653">Protein transport</keyword>
<name>A0A3P6T516_LITSI</name>
<comment type="similarity">
    <text evidence="3">Belongs to the NDC1 family.</text>
</comment>
<gene>
    <name evidence="14" type="ORF">NLS_LOCUS3811</name>
</gene>
<evidence type="ECO:0000313" key="14">
    <source>
        <dbReference type="EMBL" id="VDK77803.1"/>
    </source>
</evidence>
<dbReference type="GO" id="GO:0070762">
    <property type="term" value="C:nuclear pore transmembrane ring"/>
    <property type="evidence" value="ECO:0007669"/>
    <property type="project" value="TreeGrafter"/>
</dbReference>